<dbReference type="STRING" id="418495.SAMN05216215_107412"/>
<dbReference type="Gene3D" id="3.10.180.10">
    <property type="entry name" value="2,3-Dihydroxybiphenyl 1,2-Dioxygenase, domain 1"/>
    <property type="match status" value="1"/>
</dbReference>
<dbReference type="InterPro" id="IPR052164">
    <property type="entry name" value="Anthracycline_SecMetBiosynth"/>
</dbReference>
<feature type="domain" description="VOC" evidence="1">
    <location>
        <begin position="1"/>
        <end position="117"/>
    </location>
</feature>
<dbReference type="EMBL" id="FNOK01000074">
    <property type="protein sequence ID" value="SDZ44223.1"/>
    <property type="molecule type" value="Genomic_DNA"/>
</dbReference>
<evidence type="ECO:0000313" key="3">
    <source>
        <dbReference type="Proteomes" id="UP000199529"/>
    </source>
</evidence>
<accession>A0A1H3T1J6</accession>
<evidence type="ECO:0000259" key="1">
    <source>
        <dbReference type="PROSITE" id="PS51819"/>
    </source>
</evidence>
<dbReference type="RefSeq" id="WP_093277461.1">
    <property type="nucleotide sequence ID" value="NZ_FNOK01000074.1"/>
</dbReference>
<dbReference type="InterPro" id="IPR037523">
    <property type="entry name" value="VOC_core"/>
</dbReference>
<dbReference type="InterPro" id="IPR004360">
    <property type="entry name" value="Glyas_Fos-R_dOase_dom"/>
</dbReference>
<evidence type="ECO:0000313" key="2">
    <source>
        <dbReference type="EMBL" id="SDZ44223.1"/>
    </source>
</evidence>
<dbReference type="Proteomes" id="UP000199529">
    <property type="component" value="Unassembled WGS sequence"/>
</dbReference>
<protein>
    <recommendedName>
        <fullName evidence="1">VOC domain-containing protein</fullName>
    </recommendedName>
</protein>
<dbReference type="PANTHER" id="PTHR33993">
    <property type="entry name" value="GLYOXALASE-RELATED"/>
    <property type="match status" value="1"/>
</dbReference>
<sequence>MAIQPIINTPDLDRLLNFYTTLFGAVEKFRIPDGDPTFFIGLQIDDAELGLVVGRDAEAGPTGRVLLSFDVENVDALLDQVEALGGRVQGPPNDMPWGQRVAHVFDPDGNAVNLTQQLRPGAGEG</sequence>
<dbReference type="SUPFAM" id="SSF54593">
    <property type="entry name" value="Glyoxalase/Bleomycin resistance protein/Dihydroxybiphenyl dioxygenase"/>
    <property type="match status" value="1"/>
</dbReference>
<dbReference type="AlphaFoldDB" id="A0A1H3T1J6"/>
<keyword evidence="3" id="KW-1185">Reference proteome</keyword>
<organism evidence="2 3">
    <name type="scientific">Saccharopolyspora shandongensis</name>
    <dbReference type="NCBI Taxonomy" id="418495"/>
    <lineage>
        <taxon>Bacteria</taxon>
        <taxon>Bacillati</taxon>
        <taxon>Actinomycetota</taxon>
        <taxon>Actinomycetes</taxon>
        <taxon>Pseudonocardiales</taxon>
        <taxon>Pseudonocardiaceae</taxon>
        <taxon>Saccharopolyspora</taxon>
    </lineage>
</organism>
<dbReference type="OrthoDB" id="9798201at2"/>
<gene>
    <name evidence="2" type="ORF">SAMN05216215_107412</name>
</gene>
<reference evidence="3" key="1">
    <citation type="submission" date="2016-10" db="EMBL/GenBank/DDBJ databases">
        <authorList>
            <person name="Varghese N."/>
            <person name="Submissions S."/>
        </authorList>
    </citation>
    <scope>NUCLEOTIDE SEQUENCE [LARGE SCALE GENOMIC DNA]</scope>
    <source>
        <strain evidence="3">CGMCC 4.3530</strain>
    </source>
</reference>
<dbReference type="InterPro" id="IPR029068">
    <property type="entry name" value="Glyas_Bleomycin-R_OHBP_Dase"/>
</dbReference>
<dbReference type="Pfam" id="PF00903">
    <property type="entry name" value="Glyoxalase"/>
    <property type="match status" value="1"/>
</dbReference>
<proteinExistence type="predicted"/>
<dbReference type="PROSITE" id="PS51819">
    <property type="entry name" value="VOC"/>
    <property type="match status" value="1"/>
</dbReference>
<name>A0A1H3T1J6_9PSEU</name>